<proteinExistence type="predicted"/>
<evidence type="ECO:0000313" key="2">
    <source>
        <dbReference type="Proteomes" id="UP000248790"/>
    </source>
</evidence>
<dbReference type="EMBL" id="QLMC01000015">
    <property type="protein sequence ID" value="RAJ90056.1"/>
    <property type="molecule type" value="Genomic_DNA"/>
</dbReference>
<reference evidence="1 2" key="1">
    <citation type="submission" date="2018-06" db="EMBL/GenBank/DDBJ databases">
        <title>Genomic Encyclopedia of Archaeal and Bacterial Type Strains, Phase II (KMG-II): from individual species to whole genera.</title>
        <authorList>
            <person name="Goeker M."/>
        </authorList>
    </citation>
    <scope>NUCLEOTIDE SEQUENCE [LARGE SCALE GENOMIC DNA]</scope>
    <source>
        <strain evidence="1 2">DSM 21851</strain>
    </source>
</reference>
<protein>
    <submittedName>
        <fullName evidence="1">Uncharacterized protein</fullName>
    </submittedName>
</protein>
<dbReference type="Proteomes" id="UP000248790">
    <property type="component" value="Unassembled WGS sequence"/>
</dbReference>
<accession>A0A327WNZ2</accession>
<sequence length="77" mass="8742">MINKGGAIAQLEADNEPDDAIKHVNTRLTAGVIRQIDAMRSKRPRKMGSPKVGISLRDWIAEAVLEKLEREKRKYKE</sequence>
<comment type="caution">
    <text evidence="1">The sequence shown here is derived from an EMBL/GenBank/DDBJ whole genome shotgun (WGS) entry which is preliminary data.</text>
</comment>
<keyword evidence="2" id="KW-1185">Reference proteome</keyword>
<organism evidence="1 2">
    <name type="scientific">Larkinella arboricola</name>
    <dbReference type="NCBI Taxonomy" id="643671"/>
    <lineage>
        <taxon>Bacteria</taxon>
        <taxon>Pseudomonadati</taxon>
        <taxon>Bacteroidota</taxon>
        <taxon>Cytophagia</taxon>
        <taxon>Cytophagales</taxon>
        <taxon>Spirosomataceae</taxon>
        <taxon>Larkinella</taxon>
    </lineage>
</organism>
<gene>
    <name evidence="1" type="ORF">LX87_05535</name>
</gene>
<dbReference type="AlphaFoldDB" id="A0A327WNZ2"/>
<evidence type="ECO:0000313" key="1">
    <source>
        <dbReference type="EMBL" id="RAJ90056.1"/>
    </source>
</evidence>
<name>A0A327WNZ2_LARAB</name>